<evidence type="ECO:0000259" key="3">
    <source>
        <dbReference type="SMART" id="SM00862"/>
    </source>
</evidence>
<dbReference type="InterPro" id="IPR049945">
    <property type="entry name" value="AAA_22"/>
</dbReference>
<dbReference type="InterPro" id="IPR036388">
    <property type="entry name" value="WH-like_DNA-bd_sf"/>
</dbReference>
<feature type="domain" description="OmpR/PhoB-type" evidence="3">
    <location>
        <begin position="24"/>
        <end position="94"/>
    </location>
</feature>
<dbReference type="eggNOG" id="COG3629">
    <property type="taxonomic scope" value="Bacteria"/>
</dbReference>
<dbReference type="Proteomes" id="UP000035009">
    <property type="component" value="Unassembled WGS sequence"/>
</dbReference>
<dbReference type="EMBL" id="BAOP01000024">
    <property type="protein sequence ID" value="GAC80914.1"/>
    <property type="molecule type" value="Genomic_DNA"/>
</dbReference>
<dbReference type="InterPro" id="IPR005158">
    <property type="entry name" value="BTAD"/>
</dbReference>
<dbReference type="Gene3D" id="1.10.10.10">
    <property type="entry name" value="Winged helix-like DNA-binding domain superfamily/Winged helix DNA-binding domain"/>
    <property type="match status" value="1"/>
</dbReference>
<dbReference type="InterPro" id="IPR001867">
    <property type="entry name" value="OmpR/PhoB-type_DNA-bd"/>
</dbReference>
<dbReference type="eggNOG" id="COG3903">
    <property type="taxonomic scope" value="Bacteria"/>
</dbReference>
<keyword evidence="6" id="KW-1185">Reference proteome</keyword>
<evidence type="ECO:0000259" key="4">
    <source>
        <dbReference type="SMART" id="SM01043"/>
    </source>
</evidence>
<dbReference type="PRINTS" id="PR00364">
    <property type="entry name" value="DISEASERSIST"/>
</dbReference>
<organism evidence="5 6">
    <name type="scientific">Gordonia malaquae NBRC 108250</name>
    <dbReference type="NCBI Taxonomy" id="1223542"/>
    <lineage>
        <taxon>Bacteria</taxon>
        <taxon>Bacillati</taxon>
        <taxon>Actinomycetota</taxon>
        <taxon>Actinomycetes</taxon>
        <taxon>Mycobacteriales</taxon>
        <taxon>Gordoniaceae</taxon>
        <taxon>Gordonia</taxon>
    </lineage>
</organism>
<evidence type="ECO:0000256" key="2">
    <source>
        <dbReference type="ARBA" id="ARBA00023125"/>
    </source>
</evidence>
<sequence>MSSDGRNPLVPPMIGVLGPVTVDGRAVPGVRARRLLVALVLAGGRPVSTAALIDDVWGGDRPRSALSALHTQISRLRPLLGGADLAGSDGFYRLTGAVTDIESVERLLTRADPQAAERLWRGIPGADLGADDGPGERLRAEADRLRIRVDDARAHSAFTSGDYATASDIARSRIADDFLDESAHVLLMRALAAQGRTNEAFAVFAALRRTLAEELGADPGVEATALNAELAAGRPQTKSARRPPRLRAEPLIGRAGDLASLHDLIARHRVVTVLGPGGVGKTSIASSLGDDLSDSGATVFYVPLAAVRDDDDLVGVVASALGVGESDVRNSSVPRLHLRDLTDSLGDALRAVDAVLILDNCEQVIDACAGLVRGLIAVLPALRVVVTSRSPLLIGAEQVYRLPVLDTAGAASAGVELFTARALSVRPDADFDPVAVATLCAHLDGVPLAIELAAARTRVMSVGEISDGLAERFQLLRSADRTAPHRHRTLEAVIDWSWDLLDDDARVALRRTCLFPDGFSPAAAAAVVGASGAALADALTALVDQSLLQVDEADGRTRYRMLEMVREFGERRAADAGEVAETTALMGRWARDTCRDIRSRYDESPDSVLAAEVDVESENLVWVLRRAVAAASPDAIDTVVTVFPVIAAFWASRGLHQEVGSWGVRVVDVLATPPADPDDETRTNWELTLLISAVHLLPLRDLRRVATASYLLRRLHRPERTFEDVVEFLVAVALARRPTRAYRTVLRGLESHRPSGVRWAALTIRFNVRENAGDLDGALADSVEVAALAQHPDSFAAAMTDMTTASVIGQQGRWAQALALYERAVARLNKLGAVDDARQVDGYIIAMLLSLGELDRARVAIDELSGGWKPTDPTPQGNPETVALMMIVMAEYQRLASSEPVDAVVGLLRRAADLLLGQSDDTSRDPGLMGCVTATVAARIRLDSTDGVDECLLALADAVLSMRDHAGWVDVPHSAGVAYVSGVRRCLRTPGDLVGARWMALGLRLRPRHDYPAIHELIGDAQSLSGCRPHEWEAVVADTASLSRKKALDELHEQFAELRSVDVT</sequence>
<dbReference type="RefSeq" id="WP_008380265.1">
    <property type="nucleotide sequence ID" value="NZ_BAOP01000024.1"/>
</dbReference>
<dbReference type="Gene3D" id="3.40.50.300">
    <property type="entry name" value="P-loop containing nucleotide triphosphate hydrolases"/>
    <property type="match status" value="1"/>
</dbReference>
<dbReference type="GO" id="GO:0016887">
    <property type="term" value="F:ATP hydrolysis activity"/>
    <property type="evidence" value="ECO:0007669"/>
    <property type="project" value="InterPro"/>
</dbReference>
<dbReference type="SUPFAM" id="SSF52540">
    <property type="entry name" value="P-loop containing nucleoside triphosphate hydrolases"/>
    <property type="match status" value="1"/>
</dbReference>
<comment type="caution">
    <text evidence="5">The sequence shown here is derived from an EMBL/GenBank/DDBJ whole genome shotgun (WGS) entry which is preliminary data.</text>
</comment>
<dbReference type="PANTHER" id="PTHR47691">
    <property type="entry name" value="REGULATOR-RELATED"/>
    <property type="match status" value="1"/>
</dbReference>
<evidence type="ECO:0000313" key="5">
    <source>
        <dbReference type="EMBL" id="GAC80914.1"/>
    </source>
</evidence>
<dbReference type="SMART" id="SM00862">
    <property type="entry name" value="Trans_reg_C"/>
    <property type="match status" value="1"/>
</dbReference>
<dbReference type="Gene3D" id="1.25.40.10">
    <property type="entry name" value="Tetratricopeptide repeat domain"/>
    <property type="match status" value="1"/>
</dbReference>
<dbReference type="InterPro" id="IPR027417">
    <property type="entry name" value="P-loop_NTPase"/>
</dbReference>
<evidence type="ECO:0000313" key="6">
    <source>
        <dbReference type="Proteomes" id="UP000035009"/>
    </source>
</evidence>
<dbReference type="InterPro" id="IPR058852">
    <property type="entry name" value="HTH_77"/>
</dbReference>
<name>M3VGH3_GORML</name>
<reference evidence="5 6" key="1">
    <citation type="submission" date="2013-02" db="EMBL/GenBank/DDBJ databases">
        <title>Whole genome shotgun sequence of Gordonia malaquae NBRC 108250.</title>
        <authorList>
            <person name="Yoshida I."/>
            <person name="Hosoyama A."/>
            <person name="Tsuchikane K."/>
            <person name="Ando Y."/>
            <person name="Baba S."/>
            <person name="Ohji S."/>
            <person name="Hamada M."/>
            <person name="Tamura T."/>
            <person name="Yamazoe A."/>
            <person name="Yamazaki S."/>
            <person name="Fujita N."/>
        </authorList>
    </citation>
    <scope>NUCLEOTIDE SEQUENCE [LARGE SCALE GENOMIC DNA]</scope>
    <source>
        <strain evidence="5 6">NBRC 108250</strain>
    </source>
</reference>
<dbReference type="InterPro" id="IPR011990">
    <property type="entry name" value="TPR-like_helical_dom_sf"/>
</dbReference>
<dbReference type="Pfam" id="PF25872">
    <property type="entry name" value="HTH_77"/>
    <property type="match status" value="1"/>
</dbReference>
<dbReference type="Pfam" id="PF03704">
    <property type="entry name" value="BTAD"/>
    <property type="match status" value="1"/>
</dbReference>
<dbReference type="GO" id="GO:0006355">
    <property type="term" value="P:regulation of DNA-templated transcription"/>
    <property type="evidence" value="ECO:0007669"/>
    <property type="project" value="InterPro"/>
</dbReference>
<dbReference type="Pfam" id="PF13401">
    <property type="entry name" value="AAA_22"/>
    <property type="match status" value="1"/>
</dbReference>
<comment type="similarity">
    <text evidence="1">Belongs to the AfsR/DnrI/RedD regulatory family.</text>
</comment>
<dbReference type="AlphaFoldDB" id="M3VGH3"/>
<feature type="domain" description="Bacterial transcriptional activator" evidence="4">
    <location>
        <begin position="99"/>
        <end position="231"/>
    </location>
</feature>
<dbReference type="InterPro" id="IPR016032">
    <property type="entry name" value="Sig_transdc_resp-reg_C-effctor"/>
</dbReference>
<dbReference type="SUPFAM" id="SSF48452">
    <property type="entry name" value="TPR-like"/>
    <property type="match status" value="1"/>
</dbReference>
<protein>
    <submittedName>
        <fullName evidence="5">Putative AfsR family transcriptional regulator</fullName>
    </submittedName>
</protein>
<gene>
    <name evidence="5" type="ORF">GM1_024_00330</name>
</gene>
<accession>M3VGH3</accession>
<dbReference type="SUPFAM" id="SSF46894">
    <property type="entry name" value="C-terminal effector domain of the bipartite response regulators"/>
    <property type="match status" value="1"/>
</dbReference>
<proteinExistence type="inferred from homology"/>
<dbReference type="SMART" id="SM01043">
    <property type="entry name" value="BTAD"/>
    <property type="match status" value="1"/>
</dbReference>
<keyword evidence="2" id="KW-0238">DNA-binding</keyword>
<dbReference type="GO" id="GO:0000160">
    <property type="term" value="P:phosphorelay signal transduction system"/>
    <property type="evidence" value="ECO:0007669"/>
    <property type="project" value="InterPro"/>
</dbReference>
<dbReference type="STRING" id="410332.SAMN04488550_3008"/>
<evidence type="ECO:0000256" key="1">
    <source>
        <dbReference type="ARBA" id="ARBA00005820"/>
    </source>
</evidence>
<dbReference type="PANTHER" id="PTHR47691:SF3">
    <property type="entry name" value="HTH-TYPE TRANSCRIPTIONAL REGULATOR RV0890C-RELATED"/>
    <property type="match status" value="1"/>
</dbReference>
<dbReference type="GO" id="GO:0003677">
    <property type="term" value="F:DNA binding"/>
    <property type="evidence" value="ECO:0007669"/>
    <property type="project" value="UniProtKB-KW"/>
</dbReference>